<reference evidence="5 6" key="1">
    <citation type="submission" date="2019-06" db="EMBL/GenBank/DDBJ databases">
        <authorList>
            <person name="Li J."/>
        </authorList>
    </citation>
    <scope>NUCLEOTIDE SEQUENCE [LARGE SCALE GENOMIC DNA]</scope>
    <source>
        <strain evidence="5 6">CGMCC 1.8012</strain>
    </source>
</reference>
<dbReference type="RefSeq" id="WP_139599558.1">
    <property type="nucleotide sequence ID" value="NZ_VDDC01000046.1"/>
</dbReference>
<dbReference type="InterPro" id="IPR036693">
    <property type="entry name" value="TF_LuxR_autoind-bd_dom_sf"/>
</dbReference>
<dbReference type="Proteomes" id="UP000304880">
    <property type="component" value="Unassembled WGS sequence"/>
</dbReference>
<dbReference type="GO" id="GO:0006355">
    <property type="term" value="P:regulation of DNA-templated transcription"/>
    <property type="evidence" value="ECO:0007669"/>
    <property type="project" value="InterPro"/>
</dbReference>
<keyword evidence="1" id="KW-0805">Transcription regulation</keyword>
<comment type="caution">
    <text evidence="5">The sequence shown here is derived from an EMBL/GenBank/DDBJ whole genome shotgun (WGS) entry which is preliminary data.</text>
</comment>
<keyword evidence="6" id="KW-1185">Reference proteome</keyword>
<keyword evidence="3" id="KW-0804">Transcription</keyword>
<dbReference type="Gene3D" id="1.10.10.10">
    <property type="entry name" value="Winged helix-like DNA-binding domain superfamily/Winged helix DNA-binding domain"/>
    <property type="match status" value="1"/>
</dbReference>
<dbReference type="SUPFAM" id="SSF75516">
    <property type="entry name" value="Pheromone-binding domain of LuxR-like quorum-sensing transcription factors"/>
    <property type="match status" value="1"/>
</dbReference>
<dbReference type="InterPro" id="IPR005143">
    <property type="entry name" value="TF_LuxR_autoind-bd_dom"/>
</dbReference>
<evidence type="ECO:0000313" key="6">
    <source>
        <dbReference type="Proteomes" id="UP000304880"/>
    </source>
</evidence>
<accession>A0A5C4R234</accession>
<evidence type="ECO:0000313" key="5">
    <source>
        <dbReference type="EMBL" id="TNH37861.1"/>
    </source>
</evidence>
<protein>
    <recommendedName>
        <fullName evidence="4">Transcription factor LuxR-like autoinducer-binding domain-containing protein</fullName>
    </recommendedName>
</protein>
<keyword evidence="2" id="KW-0238">DNA-binding</keyword>
<dbReference type="EMBL" id="VDDC01000046">
    <property type="protein sequence ID" value="TNH37861.1"/>
    <property type="molecule type" value="Genomic_DNA"/>
</dbReference>
<dbReference type="InterPro" id="IPR036388">
    <property type="entry name" value="WH-like_DNA-bd_sf"/>
</dbReference>
<feature type="domain" description="Transcription factor LuxR-like autoinducer-binding" evidence="4">
    <location>
        <begin position="38"/>
        <end position="139"/>
    </location>
</feature>
<gene>
    <name evidence="5" type="ORF">FHD67_18105</name>
</gene>
<evidence type="ECO:0000256" key="1">
    <source>
        <dbReference type="ARBA" id="ARBA00023015"/>
    </source>
</evidence>
<evidence type="ECO:0000259" key="4">
    <source>
        <dbReference type="Pfam" id="PF03472"/>
    </source>
</evidence>
<dbReference type="AlphaFoldDB" id="A0A5C4R234"/>
<name>A0A5C4R234_9RHOB</name>
<dbReference type="InterPro" id="IPR016032">
    <property type="entry name" value="Sig_transdc_resp-reg_C-effctor"/>
</dbReference>
<evidence type="ECO:0000256" key="2">
    <source>
        <dbReference type="ARBA" id="ARBA00023125"/>
    </source>
</evidence>
<evidence type="ECO:0000256" key="3">
    <source>
        <dbReference type="ARBA" id="ARBA00023163"/>
    </source>
</evidence>
<dbReference type="Gene3D" id="3.30.450.80">
    <property type="entry name" value="Transcription factor LuxR-like, autoinducer-binding domain"/>
    <property type="match status" value="1"/>
</dbReference>
<dbReference type="GO" id="GO:0003677">
    <property type="term" value="F:DNA binding"/>
    <property type="evidence" value="ECO:0007669"/>
    <property type="project" value="UniProtKB-KW"/>
</dbReference>
<organism evidence="5 6">
    <name type="scientific">Paracoccus haeundaensis</name>
    <dbReference type="NCBI Taxonomy" id="225362"/>
    <lineage>
        <taxon>Bacteria</taxon>
        <taxon>Pseudomonadati</taxon>
        <taxon>Pseudomonadota</taxon>
        <taxon>Alphaproteobacteria</taxon>
        <taxon>Rhodobacterales</taxon>
        <taxon>Paracoccaceae</taxon>
        <taxon>Paracoccus</taxon>
    </lineage>
</organism>
<proteinExistence type="predicted"/>
<dbReference type="SUPFAM" id="SSF46894">
    <property type="entry name" value="C-terminal effector domain of the bipartite response regulators"/>
    <property type="match status" value="1"/>
</dbReference>
<dbReference type="Pfam" id="PF03472">
    <property type="entry name" value="Autoind_bind"/>
    <property type="match status" value="1"/>
</dbReference>
<sequence>MIELVIPNHEDELAVLERIGNGGFILGLGLKFGKPDFCLNRYPDAWTKKYEQENYFFGDPMTVWTMARTGMIRWSESSLPDLRGVMADAATHGLVYGATFVEVVKGKRSFLSIARNDRELTDAEMELLMGRVKAWANLFTSYWKTIGLTQGEIDALASIKGGANQDDAAETLNISRSALRQRLSTAQVKLRAPNSVSAVARAAQMGII</sequence>